<organism evidence="1 2">
    <name type="scientific">Ampelomyces quisqualis</name>
    <name type="common">Powdery mildew agent</name>
    <dbReference type="NCBI Taxonomy" id="50730"/>
    <lineage>
        <taxon>Eukaryota</taxon>
        <taxon>Fungi</taxon>
        <taxon>Dikarya</taxon>
        <taxon>Ascomycota</taxon>
        <taxon>Pezizomycotina</taxon>
        <taxon>Dothideomycetes</taxon>
        <taxon>Pleosporomycetidae</taxon>
        <taxon>Pleosporales</taxon>
        <taxon>Pleosporineae</taxon>
        <taxon>Phaeosphaeriaceae</taxon>
        <taxon>Ampelomyces</taxon>
    </lineage>
</organism>
<dbReference type="EMBL" id="ML979133">
    <property type="protein sequence ID" value="KAF1919506.1"/>
    <property type="molecule type" value="Genomic_DNA"/>
</dbReference>
<gene>
    <name evidence="1" type="ORF">BDU57DRAFT_512643</name>
</gene>
<dbReference type="AlphaFoldDB" id="A0A6A5QY57"/>
<sequence>MRAMRRQSQRRGVVGSQIGYHVEMRVTSVSVPSSASCTQAADLADSEHPYTNVYRRRHCQECTQRWVHMKLRSSVHGDRSKPAENPLVGLRVVFHSGNVEGNSKRGLLRGSGGKDHHSWMECTVFCVCGRHRKHCERGFEPSQVAR</sequence>
<name>A0A6A5QY57_AMPQU</name>
<protein>
    <submittedName>
        <fullName evidence="1">Uncharacterized protein</fullName>
    </submittedName>
</protein>
<reference evidence="1" key="1">
    <citation type="journal article" date="2020" name="Stud. Mycol.">
        <title>101 Dothideomycetes genomes: a test case for predicting lifestyles and emergence of pathogens.</title>
        <authorList>
            <person name="Haridas S."/>
            <person name="Albert R."/>
            <person name="Binder M."/>
            <person name="Bloem J."/>
            <person name="Labutti K."/>
            <person name="Salamov A."/>
            <person name="Andreopoulos B."/>
            <person name="Baker S."/>
            <person name="Barry K."/>
            <person name="Bills G."/>
            <person name="Bluhm B."/>
            <person name="Cannon C."/>
            <person name="Castanera R."/>
            <person name="Culley D."/>
            <person name="Daum C."/>
            <person name="Ezra D."/>
            <person name="Gonzalez J."/>
            <person name="Henrissat B."/>
            <person name="Kuo A."/>
            <person name="Liang C."/>
            <person name="Lipzen A."/>
            <person name="Lutzoni F."/>
            <person name="Magnuson J."/>
            <person name="Mondo S."/>
            <person name="Nolan M."/>
            <person name="Ohm R."/>
            <person name="Pangilinan J."/>
            <person name="Park H.-J."/>
            <person name="Ramirez L."/>
            <person name="Alfaro M."/>
            <person name="Sun H."/>
            <person name="Tritt A."/>
            <person name="Yoshinaga Y."/>
            <person name="Zwiers L.-H."/>
            <person name="Turgeon B."/>
            <person name="Goodwin S."/>
            <person name="Spatafora J."/>
            <person name="Crous P."/>
            <person name="Grigoriev I."/>
        </authorList>
    </citation>
    <scope>NUCLEOTIDE SEQUENCE</scope>
    <source>
        <strain evidence="1">HMLAC05119</strain>
    </source>
</reference>
<evidence type="ECO:0000313" key="1">
    <source>
        <dbReference type="EMBL" id="KAF1919506.1"/>
    </source>
</evidence>
<proteinExistence type="predicted"/>
<evidence type="ECO:0000313" key="2">
    <source>
        <dbReference type="Proteomes" id="UP000800096"/>
    </source>
</evidence>
<dbReference type="Proteomes" id="UP000800096">
    <property type="component" value="Unassembled WGS sequence"/>
</dbReference>
<accession>A0A6A5QY57</accession>
<keyword evidence="2" id="KW-1185">Reference proteome</keyword>